<evidence type="ECO:0000313" key="14">
    <source>
        <dbReference type="EMBL" id="KAJ1918196.1"/>
    </source>
</evidence>
<gene>
    <name evidence="14" type="primary">RIB7</name>
    <name evidence="14" type="ORF">H4219_002753</name>
</gene>
<dbReference type="SUPFAM" id="SSF53597">
    <property type="entry name" value="Dihydrofolate reductase-like"/>
    <property type="match status" value="1"/>
</dbReference>
<evidence type="ECO:0000256" key="11">
    <source>
        <dbReference type="ARBA" id="ARBA00047550"/>
    </source>
</evidence>
<keyword evidence="6" id="KW-0686">Riboflavin biosynthesis</keyword>
<evidence type="ECO:0000256" key="3">
    <source>
        <dbReference type="ARBA" id="ARBA00009723"/>
    </source>
</evidence>
<keyword evidence="15" id="KW-1185">Reference proteome</keyword>
<dbReference type="EC" id="1.1.1.302" evidence="4"/>
<evidence type="ECO:0000256" key="5">
    <source>
        <dbReference type="ARBA" id="ARBA00015035"/>
    </source>
</evidence>
<dbReference type="Gene3D" id="3.40.430.10">
    <property type="entry name" value="Dihydrofolate Reductase, subunit A"/>
    <property type="match status" value="1"/>
</dbReference>
<dbReference type="EMBL" id="JANBPU010000051">
    <property type="protein sequence ID" value="KAJ1918196.1"/>
    <property type="molecule type" value="Genomic_DNA"/>
</dbReference>
<evidence type="ECO:0000313" key="15">
    <source>
        <dbReference type="Proteomes" id="UP001150538"/>
    </source>
</evidence>
<evidence type="ECO:0000256" key="4">
    <source>
        <dbReference type="ARBA" id="ARBA00012851"/>
    </source>
</evidence>
<dbReference type="PANTHER" id="PTHR38011:SF7">
    <property type="entry name" value="2,5-DIAMINO-6-RIBOSYLAMINO-4(3H)-PYRIMIDINONE 5'-PHOSPHATE REDUCTASE"/>
    <property type="match status" value="1"/>
</dbReference>
<name>A0A9W8A370_9FUNG</name>
<dbReference type="OrthoDB" id="5432at2759"/>
<dbReference type="PANTHER" id="PTHR38011">
    <property type="entry name" value="DIHYDROFOLATE REDUCTASE FAMILY PROTEIN (AFU_ORTHOLOGUE AFUA_8G06820)"/>
    <property type="match status" value="1"/>
</dbReference>
<feature type="domain" description="Bacterial bifunctional deaminase-reductase C-terminal" evidence="13">
    <location>
        <begin position="16"/>
        <end position="112"/>
    </location>
</feature>
<keyword evidence="7" id="KW-0521">NADP</keyword>
<dbReference type="GO" id="GO:0008703">
    <property type="term" value="F:5-amino-6-(5-phosphoribosylamino)uracil reductase activity"/>
    <property type="evidence" value="ECO:0007669"/>
    <property type="project" value="InterPro"/>
</dbReference>
<organism evidence="14 15">
    <name type="scientific">Mycoemilia scoparia</name>
    <dbReference type="NCBI Taxonomy" id="417184"/>
    <lineage>
        <taxon>Eukaryota</taxon>
        <taxon>Fungi</taxon>
        <taxon>Fungi incertae sedis</taxon>
        <taxon>Zoopagomycota</taxon>
        <taxon>Kickxellomycotina</taxon>
        <taxon>Kickxellomycetes</taxon>
        <taxon>Kickxellales</taxon>
        <taxon>Kickxellaceae</taxon>
        <taxon>Mycoemilia</taxon>
    </lineage>
</organism>
<evidence type="ECO:0000256" key="9">
    <source>
        <dbReference type="ARBA" id="ARBA00030073"/>
    </source>
</evidence>
<evidence type="ECO:0000256" key="8">
    <source>
        <dbReference type="ARBA" id="ARBA00023002"/>
    </source>
</evidence>
<evidence type="ECO:0000256" key="2">
    <source>
        <dbReference type="ARBA" id="ARBA00005104"/>
    </source>
</evidence>
<comment type="catalytic activity">
    <reaction evidence="11">
        <text>2,5-diamino-6-(1-D-ribitylamino)pyrimidin-4(3H)-one 5'-phosphate + NAD(+) = 2,5-diamino-6-(1-D-ribosylamino)pyrimidin-4(3H)-one 5'-phosphate + NADH + H(+)</text>
        <dbReference type="Rhea" id="RHEA:27274"/>
        <dbReference type="ChEBI" id="CHEBI:15378"/>
        <dbReference type="ChEBI" id="CHEBI:57540"/>
        <dbReference type="ChEBI" id="CHEBI:57945"/>
        <dbReference type="ChEBI" id="CHEBI:58890"/>
        <dbReference type="ChEBI" id="CHEBI:59545"/>
        <dbReference type="EC" id="1.1.1.302"/>
    </reaction>
</comment>
<protein>
    <recommendedName>
        <fullName evidence="5">2,5-diamino-6-ribosylamino-4(3H)-pyrimidinone 5'-phosphate reductase</fullName>
        <ecNumber evidence="4">1.1.1.302</ecNumber>
    </recommendedName>
    <alternativeName>
        <fullName evidence="10">2,5-diamino-6-(5-phospho-D-ribosylamino)pyrimidin-4(3H)-one reductase</fullName>
    </alternativeName>
    <alternativeName>
        <fullName evidence="9">2,5-diamino-6-ribitylamino-4(3H)-pyrimidinone 5'-phosphate synthase</fullName>
    </alternativeName>
</protein>
<dbReference type="GO" id="GO:0009231">
    <property type="term" value="P:riboflavin biosynthetic process"/>
    <property type="evidence" value="ECO:0007669"/>
    <property type="project" value="UniProtKB-KW"/>
</dbReference>
<dbReference type="Pfam" id="PF01872">
    <property type="entry name" value="RibD_C"/>
    <property type="match status" value="1"/>
</dbReference>
<comment type="similarity">
    <text evidence="3">Belongs to the HTP reductase family.</text>
</comment>
<comment type="caution">
    <text evidence="14">The sequence shown here is derived from an EMBL/GenBank/DDBJ whole genome shotgun (WGS) entry which is preliminary data.</text>
</comment>
<dbReference type="InterPro" id="IPR024072">
    <property type="entry name" value="DHFR-like_dom_sf"/>
</dbReference>
<proteinExistence type="inferred from homology"/>
<sequence length="189" mass="21138">MCDNAQNAQEDSLARPYVTLTYAQSLDGKLGVEGYQLLLSGSESYGMTHRLRSNHDGILVGINTVINDNPRLTARLKVCEKAHQLPSYENPQPIVLDSKLRIPLDRRLLNPEIPKYGEGIPSPKLPWLIALQGQYDMAKRQASTRKNGCKGDRNLEGTYFAHYWETKSGAYFANIAPAQHQKADGGRRN</sequence>
<comment type="pathway">
    <text evidence="2">Cofactor biosynthesis; riboflavin biosynthesis.</text>
</comment>
<evidence type="ECO:0000256" key="1">
    <source>
        <dbReference type="ARBA" id="ARBA00003555"/>
    </source>
</evidence>
<evidence type="ECO:0000259" key="13">
    <source>
        <dbReference type="Pfam" id="PF01872"/>
    </source>
</evidence>
<evidence type="ECO:0000256" key="7">
    <source>
        <dbReference type="ARBA" id="ARBA00022857"/>
    </source>
</evidence>
<evidence type="ECO:0000256" key="10">
    <source>
        <dbReference type="ARBA" id="ARBA00031630"/>
    </source>
</evidence>
<dbReference type="InterPro" id="IPR002734">
    <property type="entry name" value="RibDG_C"/>
</dbReference>
<evidence type="ECO:0000256" key="12">
    <source>
        <dbReference type="ARBA" id="ARBA00049020"/>
    </source>
</evidence>
<keyword evidence="8 14" id="KW-0560">Oxidoreductase</keyword>
<dbReference type="AlphaFoldDB" id="A0A9W8A370"/>
<comment type="function">
    <text evidence="1">Catalyzes an early step in riboflavin biosynthesis, the NADPH-dependent reduction of the ribose side chain of 2,5-diamino-6-ribosylamino-4(3H)-pyrimidinone 5'-phosphate, yielding 2,5-diamino-6-ribitylamino-4(3H)-pyrimidinone 5'-phosphate.</text>
</comment>
<dbReference type="Proteomes" id="UP001150538">
    <property type="component" value="Unassembled WGS sequence"/>
</dbReference>
<accession>A0A9W8A370</accession>
<dbReference type="InterPro" id="IPR050765">
    <property type="entry name" value="Riboflavin_Biosynth_HTPR"/>
</dbReference>
<reference evidence="14" key="1">
    <citation type="submission" date="2022-07" db="EMBL/GenBank/DDBJ databases">
        <title>Phylogenomic reconstructions and comparative analyses of Kickxellomycotina fungi.</title>
        <authorList>
            <person name="Reynolds N.K."/>
            <person name="Stajich J.E."/>
            <person name="Barry K."/>
            <person name="Grigoriev I.V."/>
            <person name="Crous P."/>
            <person name="Smith M.E."/>
        </authorList>
    </citation>
    <scope>NUCLEOTIDE SEQUENCE</scope>
    <source>
        <strain evidence="14">NBRC 100468</strain>
    </source>
</reference>
<comment type="catalytic activity">
    <reaction evidence="12">
        <text>2,5-diamino-6-(1-D-ribitylamino)pyrimidin-4(3H)-one 5'-phosphate + NADP(+) = 2,5-diamino-6-(1-D-ribosylamino)pyrimidin-4(3H)-one 5'-phosphate + NADPH + H(+)</text>
        <dbReference type="Rhea" id="RHEA:27278"/>
        <dbReference type="ChEBI" id="CHEBI:15378"/>
        <dbReference type="ChEBI" id="CHEBI:57783"/>
        <dbReference type="ChEBI" id="CHEBI:58349"/>
        <dbReference type="ChEBI" id="CHEBI:58890"/>
        <dbReference type="ChEBI" id="CHEBI:59545"/>
        <dbReference type="EC" id="1.1.1.302"/>
    </reaction>
</comment>
<evidence type="ECO:0000256" key="6">
    <source>
        <dbReference type="ARBA" id="ARBA00022619"/>
    </source>
</evidence>